<dbReference type="CDD" id="cd05254">
    <property type="entry name" value="dTDP_HR_like_SDR_e"/>
    <property type="match status" value="1"/>
</dbReference>
<comment type="similarity">
    <text evidence="2 6">Belongs to the dTDP-4-dehydrorhamnose reductase family.</text>
</comment>
<evidence type="ECO:0000256" key="6">
    <source>
        <dbReference type="RuleBase" id="RU364082"/>
    </source>
</evidence>
<reference evidence="8 9" key="1">
    <citation type="submission" date="2019-03" db="EMBL/GenBank/DDBJ databases">
        <title>Genomic Encyclopedia of Archaeal and Bacterial Type Strains, Phase II (KMG-II): from individual species to whole genera.</title>
        <authorList>
            <person name="Goeker M."/>
        </authorList>
    </citation>
    <scope>NUCLEOTIDE SEQUENCE [LARGE SCALE GENOMIC DNA]</scope>
    <source>
        <strain evidence="8 9">DSM 28353</strain>
    </source>
</reference>
<dbReference type="GO" id="GO:0005829">
    <property type="term" value="C:cytosol"/>
    <property type="evidence" value="ECO:0007669"/>
    <property type="project" value="TreeGrafter"/>
</dbReference>
<dbReference type="OrthoDB" id="9803892at2"/>
<dbReference type="NCBIfam" id="TIGR01214">
    <property type="entry name" value="rmlD"/>
    <property type="match status" value="1"/>
</dbReference>
<comment type="catalytic activity">
    <reaction evidence="5">
        <text>dTDP-beta-L-rhamnose + NADP(+) = dTDP-4-dehydro-beta-L-rhamnose + NADPH + H(+)</text>
        <dbReference type="Rhea" id="RHEA:21796"/>
        <dbReference type="ChEBI" id="CHEBI:15378"/>
        <dbReference type="ChEBI" id="CHEBI:57510"/>
        <dbReference type="ChEBI" id="CHEBI:57783"/>
        <dbReference type="ChEBI" id="CHEBI:58349"/>
        <dbReference type="ChEBI" id="CHEBI:62830"/>
        <dbReference type="EC" id="1.1.1.133"/>
    </reaction>
</comment>
<dbReference type="Gene3D" id="3.90.25.10">
    <property type="entry name" value="UDP-galactose 4-epimerase, domain 1"/>
    <property type="match status" value="1"/>
</dbReference>
<dbReference type="UniPathway" id="UPA00124"/>
<dbReference type="InterPro" id="IPR029903">
    <property type="entry name" value="RmlD-like-bd"/>
</dbReference>
<dbReference type="EC" id="1.1.1.133" evidence="3 6"/>
<dbReference type="EMBL" id="SNYV01000019">
    <property type="protein sequence ID" value="TDQ73497.1"/>
    <property type="molecule type" value="Genomic_DNA"/>
</dbReference>
<keyword evidence="6" id="KW-0521">NADP</keyword>
<dbReference type="InterPro" id="IPR036291">
    <property type="entry name" value="NAD(P)-bd_dom_sf"/>
</dbReference>
<sequence>MKILITGSNGQLGSELKEYLETNPRYETYFLDRKQLPLDQTLIIQNILGMYQPDLIIHAAAYTAVDKAESEPALADVVNHLASEEIAQYCRLYGAKLIAISTDYVFDGNSDIALTEDAPVDPINTYGLTKLKGEQAILKWHAESIVIRTSWVYSTYGNNFVKTMIRLMTERDEISLINDQIGSPTYAKDLAQAIVDIIEDEDWVGGVYHYSNEGEISWYDFAVAIREIKGLDCTINPISTTQYPTPAKRPKYSLLDKSKIKRTFKVEVPDWKDSLQAMLASL</sequence>
<evidence type="ECO:0000256" key="2">
    <source>
        <dbReference type="ARBA" id="ARBA00010944"/>
    </source>
</evidence>
<evidence type="ECO:0000256" key="1">
    <source>
        <dbReference type="ARBA" id="ARBA00004781"/>
    </source>
</evidence>
<evidence type="ECO:0000256" key="3">
    <source>
        <dbReference type="ARBA" id="ARBA00012929"/>
    </source>
</evidence>
<comment type="pathway">
    <text evidence="1 6">Carbohydrate biosynthesis; dTDP-L-rhamnose biosynthesis.</text>
</comment>
<organism evidence="8 9">
    <name type="scientific">Sphingobacterium yanglingense</name>
    <dbReference type="NCBI Taxonomy" id="1437280"/>
    <lineage>
        <taxon>Bacteria</taxon>
        <taxon>Pseudomonadati</taxon>
        <taxon>Bacteroidota</taxon>
        <taxon>Sphingobacteriia</taxon>
        <taxon>Sphingobacteriales</taxon>
        <taxon>Sphingobacteriaceae</taxon>
        <taxon>Sphingobacterium</taxon>
    </lineage>
</organism>
<comment type="caution">
    <text evidence="8">The sequence shown here is derived from an EMBL/GenBank/DDBJ whole genome shotgun (WGS) entry which is preliminary data.</text>
</comment>
<evidence type="ECO:0000256" key="5">
    <source>
        <dbReference type="ARBA" id="ARBA00048200"/>
    </source>
</evidence>
<dbReference type="Gene3D" id="3.40.50.720">
    <property type="entry name" value="NAD(P)-binding Rossmann-like Domain"/>
    <property type="match status" value="1"/>
</dbReference>
<keyword evidence="9" id="KW-1185">Reference proteome</keyword>
<dbReference type="RefSeq" id="WP_133586673.1">
    <property type="nucleotide sequence ID" value="NZ_SNYV01000019.1"/>
</dbReference>
<proteinExistence type="inferred from homology"/>
<dbReference type="PANTHER" id="PTHR10491">
    <property type="entry name" value="DTDP-4-DEHYDRORHAMNOSE REDUCTASE"/>
    <property type="match status" value="1"/>
</dbReference>
<dbReference type="PANTHER" id="PTHR10491:SF4">
    <property type="entry name" value="METHIONINE ADENOSYLTRANSFERASE 2 SUBUNIT BETA"/>
    <property type="match status" value="1"/>
</dbReference>
<name>A0A4R6W4H9_9SPHI</name>
<accession>A0A4R6W4H9</accession>
<protein>
    <recommendedName>
        <fullName evidence="4 6">dTDP-4-dehydrorhamnose reductase</fullName>
        <ecNumber evidence="3 6">1.1.1.133</ecNumber>
    </recommendedName>
</protein>
<comment type="function">
    <text evidence="6">Catalyzes the reduction of dTDP-6-deoxy-L-lyxo-4-hexulose to yield dTDP-L-rhamnose.</text>
</comment>
<dbReference type="AlphaFoldDB" id="A0A4R6W4H9"/>
<feature type="domain" description="RmlD-like substrate binding" evidence="7">
    <location>
        <begin position="1"/>
        <end position="281"/>
    </location>
</feature>
<gene>
    <name evidence="8" type="ORF">CLV99_4551</name>
</gene>
<evidence type="ECO:0000256" key="4">
    <source>
        <dbReference type="ARBA" id="ARBA00017099"/>
    </source>
</evidence>
<dbReference type="Pfam" id="PF04321">
    <property type="entry name" value="RmlD_sub_bind"/>
    <property type="match status" value="1"/>
</dbReference>
<evidence type="ECO:0000259" key="7">
    <source>
        <dbReference type="Pfam" id="PF04321"/>
    </source>
</evidence>
<dbReference type="Proteomes" id="UP000295292">
    <property type="component" value="Unassembled WGS sequence"/>
</dbReference>
<dbReference type="GO" id="GO:0019305">
    <property type="term" value="P:dTDP-rhamnose biosynthetic process"/>
    <property type="evidence" value="ECO:0007669"/>
    <property type="project" value="UniProtKB-UniPathway"/>
</dbReference>
<evidence type="ECO:0000313" key="9">
    <source>
        <dbReference type="Proteomes" id="UP000295292"/>
    </source>
</evidence>
<evidence type="ECO:0000313" key="8">
    <source>
        <dbReference type="EMBL" id="TDQ73497.1"/>
    </source>
</evidence>
<dbReference type="GO" id="GO:0008831">
    <property type="term" value="F:dTDP-4-dehydrorhamnose reductase activity"/>
    <property type="evidence" value="ECO:0007669"/>
    <property type="project" value="UniProtKB-EC"/>
</dbReference>
<dbReference type="SUPFAM" id="SSF51735">
    <property type="entry name" value="NAD(P)-binding Rossmann-fold domains"/>
    <property type="match status" value="1"/>
</dbReference>
<keyword evidence="6" id="KW-0560">Oxidoreductase</keyword>
<dbReference type="InterPro" id="IPR005913">
    <property type="entry name" value="dTDP_dehydrorham_reduct"/>
</dbReference>